<dbReference type="PANTHER" id="PTHR45919:SF1">
    <property type="entry name" value="GDP-MAN:MAN(3)GLCNAC(2)-PP-DOL ALPHA-1,2-MANNOSYLTRANSFERASE"/>
    <property type="match status" value="1"/>
</dbReference>
<dbReference type="InterPro" id="IPR031814">
    <property type="entry name" value="ALG11_N"/>
</dbReference>
<dbReference type="InterPro" id="IPR001296">
    <property type="entry name" value="Glyco_trans_1"/>
</dbReference>
<dbReference type="GO" id="GO:0006487">
    <property type="term" value="P:protein N-linked glycosylation"/>
    <property type="evidence" value="ECO:0007669"/>
    <property type="project" value="TreeGrafter"/>
</dbReference>
<feature type="transmembrane region" description="Helical" evidence="14">
    <location>
        <begin position="6"/>
        <end position="25"/>
    </location>
</feature>
<reference evidence="17 18" key="1">
    <citation type="journal article" date="2022" name="Nat. Ecol. Evol.">
        <title>A masculinizing supergene underlies an exaggerated male reproductive morph in a spider.</title>
        <authorList>
            <person name="Hendrickx F."/>
            <person name="De Corte Z."/>
            <person name="Sonet G."/>
            <person name="Van Belleghem S.M."/>
            <person name="Kostlbacher S."/>
            <person name="Vangestel C."/>
        </authorList>
    </citation>
    <scope>NUCLEOTIDE SEQUENCE [LARGE SCALE GENOMIC DNA]</scope>
    <source>
        <strain evidence="17">W744_W776</strain>
    </source>
</reference>
<evidence type="ECO:0000259" key="15">
    <source>
        <dbReference type="Pfam" id="PF00534"/>
    </source>
</evidence>
<keyword evidence="7 14" id="KW-0808">Transferase</keyword>
<evidence type="ECO:0000313" key="18">
    <source>
        <dbReference type="Proteomes" id="UP000827092"/>
    </source>
</evidence>
<evidence type="ECO:0000259" key="16">
    <source>
        <dbReference type="Pfam" id="PF15924"/>
    </source>
</evidence>
<dbReference type="SUPFAM" id="SSF53756">
    <property type="entry name" value="UDP-Glycosyltransferase/glycogen phosphorylase"/>
    <property type="match status" value="1"/>
</dbReference>
<dbReference type="AlphaFoldDB" id="A0AAV6VEN8"/>
<dbReference type="GO" id="GO:0005789">
    <property type="term" value="C:endoplasmic reticulum membrane"/>
    <property type="evidence" value="ECO:0007669"/>
    <property type="project" value="UniProtKB-SubCell"/>
</dbReference>
<comment type="pathway">
    <text evidence="2 14">Protein modification; protein glycosylation.</text>
</comment>
<comment type="caution">
    <text evidence="17">The sequence shown here is derived from an EMBL/GenBank/DDBJ whole genome shotgun (WGS) entry which is preliminary data.</text>
</comment>
<evidence type="ECO:0000256" key="8">
    <source>
        <dbReference type="ARBA" id="ARBA00022692"/>
    </source>
</evidence>
<dbReference type="Pfam" id="PF00534">
    <property type="entry name" value="Glycos_transf_1"/>
    <property type="match status" value="1"/>
</dbReference>
<comment type="subcellular location">
    <subcellularLocation>
        <location evidence="1">Endoplasmic reticulum membrane</location>
        <topology evidence="1">Single-pass membrane protein</topology>
    </subcellularLocation>
</comment>
<evidence type="ECO:0000313" key="17">
    <source>
        <dbReference type="EMBL" id="KAG8194103.1"/>
    </source>
</evidence>
<evidence type="ECO:0000256" key="14">
    <source>
        <dbReference type="RuleBase" id="RU367051"/>
    </source>
</evidence>
<keyword evidence="6 14" id="KW-0328">Glycosyltransferase</keyword>
<proteinExistence type="inferred from homology"/>
<evidence type="ECO:0000256" key="11">
    <source>
        <dbReference type="ARBA" id="ARBA00023136"/>
    </source>
</evidence>
<evidence type="ECO:0000256" key="3">
    <source>
        <dbReference type="ARBA" id="ARBA00009481"/>
    </source>
</evidence>
<keyword evidence="18" id="KW-1185">Reference proteome</keyword>
<evidence type="ECO:0000256" key="12">
    <source>
        <dbReference type="ARBA" id="ARBA00045065"/>
    </source>
</evidence>
<dbReference type="PANTHER" id="PTHR45919">
    <property type="entry name" value="GDP-MAN:MAN(3)GLCNAC(2)-PP-DOL ALPHA-1,2-MANNOSYLTRANSFERASE"/>
    <property type="match status" value="1"/>
</dbReference>
<dbReference type="GO" id="GO:0004377">
    <property type="term" value="F:GDP-Man:Man(3)GlcNAc(2)-PP-Dol alpha-1,2-mannosyltransferase activity"/>
    <property type="evidence" value="ECO:0007669"/>
    <property type="project" value="UniProtKB-UniRule"/>
</dbReference>
<protein>
    <recommendedName>
        <fullName evidence="5 14">GDP-Man:Man(3)GlcNAc(2)-PP-Dol alpha-1,2-mannosyltransferase</fullName>
        <ecNumber evidence="4 14">2.4.1.131</ecNumber>
    </recommendedName>
</protein>
<dbReference type="InterPro" id="IPR038013">
    <property type="entry name" value="ALG11"/>
</dbReference>
<gene>
    <name evidence="17" type="ORF">JTE90_003044</name>
</gene>
<dbReference type="EC" id="2.4.1.131" evidence="4 14"/>
<comment type="similarity">
    <text evidence="3 14">Belongs to the glycosyltransferase group 1 family. Glycosyltransferase 4 subfamily.</text>
</comment>
<keyword evidence="8 14" id="KW-0812">Transmembrane</keyword>
<evidence type="ECO:0000256" key="10">
    <source>
        <dbReference type="ARBA" id="ARBA00022989"/>
    </source>
</evidence>
<sequence length="470" mass="54361">MFLFVIRVMFFVFPVILFVKLLFFIKRFAWKRRAKDTVSVGFFHPYCNAGGGGERVLWEAIRAVQKEYKNIHCVVYSGDNVSAEDIIKNVELRFNIKLHRGIQFEYLRCRFLVEAKYYPFCTLLLQSLGSVVLAFEALSKHVPDIYIDTMGYAFTFPIFRFFGSSRICAYVHFPTISTDMLKVVKNRQVGVNNRRFISNNKIFSECKLVYYKIFAFLYGFVGRRAEVIMVNSSWTRGHILELWKKPQRTFTVYPPCDVSQFNNIPLESHNGKSRFLSIAQFRPEKDHQLQIRAFHQFISELELGTNPVKNNGPLPTLVLVGSCRDEGDSRRVDGLKNLCENLGILKNVEFKVNLSFRDVMKEMENASVALHTMRDEHFGIGIVECMSAGLVMIAHDSGGPKMDIVVDFNEKKTGFLATDIQSFADAMTNVWNMKETDLYEIRKCARESVSRFSVNKFEETFLQSFRLLFL</sequence>
<evidence type="ECO:0000256" key="1">
    <source>
        <dbReference type="ARBA" id="ARBA00004389"/>
    </source>
</evidence>
<dbReference type="Proteomes" id="UP000827092">
    <property type="component" value="Unassembled WGS sequence"/>
</dbReference>
<comment type="function">
    <text evidence="13">GDP-Man:Man(3)GlcNAc(2)-PP-Dol alpha-1,2-mannosyltransferase that operates in the biosynthetic pathway of dolichol-linked oligosaccharides, the glycan precursors employed in protein asparagine (N)-glycosylation. The assembly of dolichol-linked oligosaccharides begins on the cytosolic side of the endoplasmic reticulum membrane and finishes in its lumen. The sequential addition of sugars to dolichol pyrophosphate produces dolichol-linked oligosaccharides containing fourteen sugars, including two GlcNAcs, nine mannoses and three glucoses. Once assembled, the oligosaccharide is transferred from the lipid to nascent proteins by oligosaccharyltransferases. Catalyzes, on the cytoplasmic face of the endoplasmic reticulum, the addition of the fourth and fifth mannose residues to the dolichol-linked oligosaccharide chain, to produce Man(5)GlcNAc(2)-PP-dolichol core oligosaccharide. Man(5)GlcNAc(2)-PP-dolichol is a substrate for ALG3, the following enzyme in the biosynthetic pathway.</text>
</comment>
<name>A0AAV6VEN8_9ARAC</name>
<dbReference type="Gene3D" id="3.40.50.2000">
    <property type="entry name" value="Glycogen Phosphorylase B"/>
    <property type="match status" value="1"/>
</dbReference>
<comment type="catalytic activity">
    <reaction evidence="12 14">
        <text>an alpha-D-Man-(1-&gt;3)-[alpha-D-Man-(1-&gt;6)]-beta-D-Man-(1-&gt;4)-beta-D-GlcNAc-(1-&gt;4)-alpha-D-GlcNAc-diphospho-di-trans,poly-cis-dolichol + 2 GDP-alpha-D-mannose = an alpha-D-Man-(1-&gt;2)-alpha-D-Man-(1-&gt;2)-alpha-D-Man-(1-&gt;3)-[alpha-D-Man-(1-&gt;6)]-beta-D-Man-(1-&gt;4)-beta-D-GlcNAc-(1-&gt;4)-alpha-D-GlcNAc-diphospho-di-trans,poly-cis-dolichol + 2 GDP + 2 H(+)</text>
        <dbReference type="Rhea" id="RHEA:29523"/>
        <dbReference type="Rhea" id="RHEA-COMP:19515"/>
        <dbReference type="Rhea" id="RHEA-COMP:19516"/>
        <dbReference type="ChEBI" id="CHEBI:15378"/>
        <dbReference type="ChEBI" id="CHEBI:57527"/>
        <dbReference type="ChEBI" id="CHEBI:58189"/>
        <dbReference type="ChEBI" id="CHEBI:132511"/>
        <dbReference type="ChEBI" id="CHEBI:132515"/>
        <dbReference type="EC" id="2.4.1.131"/>
    </reaction>
    <physiologicalReaction direction="left-to-right" evidence="12 14">
        <dbReference type="Rhea" id="RHEA:29524"/>
    </physiologicalReaction>
</comment>
<evidence type="ECO:0000256" key="7">
    <source>
        <dbReference type="ARBA" id="ARBA00022679"/>
    </source>
</evidence>
<keyword evidence="10 14" id="KW-1133">Transmembrane helix</keyword>
<keyword evidence="9 14" id="KW-0256">Endoplasmic reticulum</keyword>
<organism evidence="17 18">
    <name type="scientific">Oedothorax gibbosus</name>
    <dbReference type="NCBI Taxonomy" id="931172"/>
    <lineage>
        <taxon>Eukaryota</taxon>
        <taxon>Metazoa</taxon>
        <taxon>Ecdysozoa</taxon>
        <taxon>Arthropoda</taxon>
        <taxon>Chelicerata</taxon>
        <taxon>Arachnida</taxon>
        <taxon>Araneae</taxon>
        <taxon>Araneomorphae</taxon>
        <taxon>Entelegynae</taxon>
        <taxon>Araneoidea</taxon>
        <taxon>Linyphiidae</taxon>
        <taxon>Erigoninae</taxon>
        <taxon>Oedothorax</taxon>
    </lineage>
</organism>
<accession>A0AAV6VEN8</accession>
<keyword evidence="11 14" id="KW-0472">Membrane</keyword>
<dbReference type="EMBL" id="JAFNEN010000109">
    <property type="protein sequence ID" value="KAG8194103.1"/>
    <property type="molecule type" value="Genomic_DNA"/>
</dbReference>
<evidence type="ECO:0000256" key="4">
    <source>
        <dbReference type="ARBA" id="ARBA00012645"/>
    </source>
</evidence>
<feature type="domain" description="ALG11 mannosyltransferase N-terminal" evidence="16">
    <location>
        <begin position="39"/>
        <end position="243"/>
    </location>
</feature>
<dbReference type="Pfam" id="PF15924">
    <property type="entry name" value="ALG11_N"/>
    <property type="match status" value="1"/>
</dbReference>
<evidence type="ECO:0000256" key="13">
    <source>
        <dbReference type="ARBA" id="ARBA00045128"/>
    </source>
</evidence>
<evidence type="ECO:0000256" key="2">
    <source>
        <dbReference type="ARBA" id="ARBA00004922"/>
    </source>
</evidence>
<evidence type="ECO:0000256" key="6">
    <source>
        <dbReference type="ARBA" id="ARBA00022676"/>
    </source>
</evidence>
<evidence type="ECO:0000256" key="9">
    <source>
        <dbReference type="ARBA" id="ARBA00022824"/>
    </source>
</evidence>
<evidence type="ECO:0000256" key="5">
    <source>
        <dbReference type="ARBA" id="ARBA00022018"/>
    </source>
</evidence>
<dbReference type="CDD" id="cd03806">
    <property type="entry name" value="GT4_ALG11-like"/>
    <property type="match status" value="1"/>
</dbReference>
<feature type="domain" description="Glycosyl transferase family 1" evidence="15">
    <location>
        <begin position="269"/>
        <end position="435"/>
    </location>
</feature>